<feature type="compositionally biased region" description="Polar residues" evidence="11">
    <location>
        <begin position="833"/>
        <end position="842"/>
    </location>
</feature>
<evidence type="ECO:0000313" key="13">
    <source>
        <dbReference type="EnsemblMetazoa" id="AAEL003875-PB"/>
    </source>
</evidence>
<protein>
    <recommendedName>
        <fullName evidence="12">C2H2-type domain-containing protein</fullName>
    </recommendedName>
</protein>
<keyword evidence="14" id="KW-1185">Reference proteome</keyword>
<dbReference type="Proteomes" id="UP000008820">
    <property type="component" value="Chromosome 3"/>
</dbReference>
<keyword evidence="2" id="KW-0479">Metal-binding</keyword>
<comment type="similarity">
    <text evidence="10">Belongs to the Sp1 C2H2-type zinc-finger protein family.</text>
</comment>
<keyword evidence="7" id="KW-0238">DNA-binding</keyword>
<reference evidence="13" key="2">
    <citation type="submission" date="2020-05" db="UniProtKB">
        <authorList>
            <consortium name="EnsemblMetazoa"/>
        </authorList>
    </citation>
    <scope>IDENTIFICATION</scope>
    <source>
        <strain evidence="13">LVP_AGWG</strain>
    </source>
</reference>
<evidence type="ECO:0000256" key="3">
    <source>
        <dbReference type="ARBA" id="ARBA00022737"/>
    </source>
</evidence>
<name>A0A6I8T8U1_AEDAE</name>
<feature type="domain" description="C2H2-type" evidence="12">
    <location>
        <begin position="632"/>
        <end position="661"/>
    </location>
</feature>
<evidence type="ECO:0000256" key="5">
    <source>
        <dbReference type="ARBA" id="ARBA00022833"/>
    </source>
</evidence>
<gene>
    <name evidence="13" type="primary">5579188</name>
</gene>
<evidence type="ECO:0000256" key="11">
    <source>
        <dbReference type="SAM" id="MobiDB-lite"/>
    </source>
</evidence>
<feature type="region of interest" description="Disordered" evidence="11">
    <location>
        <begin position="816"/>
        <end position="876"/>
    </location>
</feature>
<dbReference type="InterPro" id="IPR013087">
    <property type="entry name" value="Znf_C2H2_type"/>
</dbReference>
<comment type="subcellular location">
    <subcellularLocation>
        <location evidence="1">Nucleus</location>
    </subcellularLocation>
</comment>
<sequence>MIQPVQTINVDGQETVFLPGGIQGNQLAGAQAVQINGQQAYITPSGQLIRAPNGIVPNFLQNMTQAVQLPNAGQATLTIPGTNITIPLGTTSTANVLAQQQQQQQQQQQHQQQQAAAVAAANAAVASQQQNAAQGQQQQAQSQAQQQQHTQHAQTQVQVQTQQPATQQIQHVQPATITIPGTNIQVPTSAVTAQSILPNNITTIKLEGGQNVQVRPAGAIPQVVQFPMQQTIPVQVPISTGNGQTVYQTVHVPIQAIGSALVQPQMQVIPQIPQVANIITPSGQIQQVQLTSLNPLASLQPTPAPQNIILQQPSNLAQATAPTAITAGNPLVSSLPAGAVQSGVAASQDNGQQGQTQSQPQQQPITIAGPQVGQQITVIPTSTLPHLRQNAANIIQMPNIPGLQAIPVQNIPGIGNVQVIPTNFMQPVQPQTAASQPQLNPVNQTGQTISLQQAAAHQLSSIKPDPSDPGKWFIKQEVIPIQPQPVAVSTAAATAAIGTSGGSSSVAGNTGATGASVGGTVVTSLSQPTMINTNITGSHQIKGEILSPTTQTSVNVNISVGGGDGSGSNNEQTPKPRVRRVACTCPNCETKGEGPSDRKKQHICHVSGCNKVYGKTSHLRAHLRWHTGERPFVCSWMYCGKRFTRSDELQRHRRTHTGEKRFQCPECNKKFMRSDHLSKHIRTHNKLKKDHVHYLYELGESMKSGGLSDDGEDDLEMADDDMKDMDDDDEDDDDSIPGGPGVMSHLVKPKLEPGVAESGGDVSVAVTMSGHGPGPPVGLMVAGGHTAGQMQPVAVTNGNGTGIVWIASGSGPLIGLQSQQQGTPAPPPLYSIKQLNNAQEITNSAHSASSDSNDSSDEKMMITLGNEDQDQSIESN</sequence>
<evidence type="ECO:0000256" key="7">
    <source>
        <dbReference type="ARBA" id="ARBA00023125"/>
    </source>
</evidence>
<dbReference type="PROSITE" id="PS50157">
    <property type="entry name" value="ZINC_FINGER_C2H2_2"/>
    <property type="match status" value="3"/>
</dbReference>
<dbReference type="FunFam" id="3.30.160.60:FF:000014">
    <property type="entry name" value="Transcription factor Sp3"/>
    <property type="match status" value="1"/>
</dbReference>
<evidence type="ECO:0000256" key="2">
    <source>
        <dbReference type="ARBA" id="ARBA00022723"/>
    </source>
</evidence>
<proteinExistence type="inferred from homology"/>
<dbReference type="PANTHER" id="PTHR23235">
    <property type="entry name" value="KRUEPPEL-LIKE TRANSCRIPTION FACTOR"/>
    <property type="match status" value="1"/>
</dbReference>
<keyword evidence="5" id="KW-0862">Zinc</keyword>
<evidence type="ECO:0000256" key="10">
    <source>
        <dbReference type="ARBA" id="ARBA00038409"/>
    </source>
</evidence>
<dbReference type="Pfam" id="PF00096">
    <property type="entry name" value="zf-C2H2"/>
    <property type="match status" value="2"/>
</dbReference>
<evidence type="ECO:0000256" key="9">
    <source>
        <dbReference type="ARBA" id="ARBA00023242"/>
    </source>
</evidence>
<feature type="compositionally biased region" description="Low complexity" evidence="11">
    <location>
        <begin position="347"/>
        <end position="362"/>
    </location>
</feature>
<feature type="region of interest" description="Disordered" evidence="11">
    <location>
        <begin position="703"/>
        <end position="742"/>
    </location>
</feature>
<feature type="compositionally biased region" description="Acidic residues" evidence="11">
    <location>
        <begin position="867"/>
        <end position="876"/>
    </location>
</feature>
<dbReference type="Gene3D" id="3.30.160.60">
    <property type="entry name" value="Classic Zinc Finger"/>
    <property type="match status" value="3"/>
</dbReference>
<dbReference type="EnsemblMetazoa" id="AAEL003875-RB">
    <property type="protein sequence ID" value="AAEL003875-PB"/>
    <property type="gene ID" value="AAEL003875"/>
</dbReference>
<evidence type="ECO:0000313" key="14">
    <source>
        <dbReference type="Proteomes" id="UP000008820"/>
    </source>
</evidence>
<dbReference type="PANTHER" id="PTHR23235:SF165">
    <property type="entry name" value="TRANSCRIPTION FACTOR BTD"/>
    <property type="match status" value="1"/>
</dbReference>
<dbReference type="GO" id="GO:0000981">
    <property type="term" value="F:DNA-binding transcription factor activity, RNA polymerase II-specific"/>
    <property type="evidence" value="ECO:0007669"/>
    <property type="project" value="TreeGrafter"/>
</dbReference>
<dbReference type="GO" id="GO:0008270">
    <property type="term" value="F:zinc ion binding"/>
    <property type="evidence" value="ECO:0007669"/>
    <property type="project" value="UniProtKB-KW"/>
</dbReference>
<feature type="region of interest" description="Disordered" evidence="11">
    <location>
        <begin position="556"/>
        <end position="576"/>
    </location>
</feature>
<keyword evidence="6" id="KW-0805">Transcription regulation</keyword>
<dbReference type="FunFam" id="3.30.160.60:FF:001110">
    <property type="entry name" value="Krueppel factor 13"/>
    <property type="match status" value="1"/>
</dbReference>
<feature type="domain" description="C2H2-type" evidence="12">
    <location>
        <begin position="662"/>
        <end position="689"/>
    </location>
</feature>
<dbReference type="InterPro" id="IPR036236">
    <property type="entry name" value="Znf_C2H2_sf"/>
</dbReference>
<evidence type="ECO:0000259" key="12">
    <source>
        <dbReference type="PROSITE" id="PS50157"/>
    </source>
</evidence>
<dbReference type="OrthoDB" id="6365676at2759"/>
<dbReference type="PROSITE" id="PS00028">
    <property type="entry name" value="ZINC_FINGER_C2H2_1"/>
    <property type="match status" value="3"/>
</dbReference>
<keyword evidence="3" id="KW-0677">Repeat</keyword>
<evidence type="ECO:0000256" key="1">
    <source>
        <dbReference type="ARBA" id="ARBA00004123"/>
    </source>
</evidence>
<dbReference type="GO" id="GO:0000978">
    <property type="term" value="F:RNA polymerase II cis-regulatory region sequence-specific DNA binding"/>
    <property type="evidence" value="ECO:0007669"/>
    <property type="project" value="TreeGrafter"/>
</dbReference>
<feature type="compositionally biased region" description="Low complexity" evidence="11">
    <location>
        <begin position="843"/>
        <end position="853"/>
    </location>
</feature>
<keyword evidence="4" id="KW-0863">Zinc-finger</keyword>
<feature type="compositionally biased region" description="Acidic residues" evidence="11">
    <location>
        <begin position="709"/>
        <end position="735"/>
    </location>
</feature>
<keyword evidence="9" id="KW-0539">Nucleus</keyword>
<organism evidence="13 14">
    <name type="scientific">Aedes aegypti</name>
    <name type="common">Yellowfever mosquito</name>
    <name type="synonym">Culex aegypti</name>
    <dbReference type="NCBI Taxonomy" id="7159"/>
    <lineage>
        <taxon>Eukaryota</taxon>
        <taxon>Metazoa</taxon>
        <taxon>Ecdysozoa</taxon>
        <taxon>Arthropoda</taxon>
        <taxon>Hexapoda</taxon>
        <taxon>Insecta</taxon>
        <taxon>Pterygota</taxon>
        <taxon>Neoptera</taxon>
        <taxon>Endopterygota</taxon>
        <taxon>Diptera</taxon>
        <taxon>Nematocera</taxon>
        <taxon>Culicoidea</taxon>
        <taxon>Culicidae</taxon>
        <taxon>Culicinae</taxon>
        <taxon>Aedini</taxon>
        <taxon>Aedes</taxon>
        <taxon>Stegomyia</taxon>
    </lineage>
</organism>
<dbReference type="SUPFAM" id="SSF57667">
    <property type="entry name" value="beta-beta-alpha zinc fingers"/>
    <property type="match status" value="2"/>
</dbReference>
<reference evidence="13 14" key="1">
    <citation type="submission" date="2017-06" db="EMBL/GenBank/DDBJ databases">
        <title>Aedes aegypti genome working group (AGWG) sequencing and assembly.</title>
        <authorList>
            <consortium name="Aedes aegypti Genome Working Group (AGWG)"/>
            <person name="Matthews B.J."/>
        </authorList>
    </citation>
    <scope>NUCLEOTIDE SEQUENCE [LARGE SCALE GENOMIC DNA]</scope>
    <source>
        <strain evidence="13 14">LVP_AGWG</strain>
    </source>
</reference>
<evidence type="ECO:0000256" key="8">
    <source>
        <dbReference type="ARBA" id="ARBA00023163"/>
    </source>
</evidence>
<keyword evidence="8" id="KW-0804">Transcription</keyword>
<accession>A0A6I8T8U1</accession>
<dbReference type="AlphaFoldDB" id="A0A6I8T8U1"/>
<dbReference type="SMART" id="SM00355">
    <property type="entry name" value="ZnF_C2H2"/>
    <property type="match status" value="3"/>
</dbReference>
<feature type="domain" description="C2H2-type" evidence="12">
    <location>
        <begin position="602"/>
        <end position="631"/>
    </location>
</feature>
<evidence type="ECO:0000256" key="6">
    <source>
        <dbReference type="ARBA" id="ARBA00023015"/>
    </source>
</evidence>
<dbReference type="GO" id="GO:0005634">
    <property type="term" value="C:nucleus"/>
    <property type="evidence" value="ECO:0007669"/>
    <property type="project" value="UniProtKB-SubCell"/>
</dbReference>
<evidence type="ECO:0000256" key="4">
    <source>
        <dbReference type="ARBA" id="ARBA00022771"/>
    </source>
</evidence>
<feature type="region of interest" description="Disordered" evidence="11">
    <location>
        <begin position="342"/>
        <end position="362"/>
    </location>
</feature>